<dbReference type="EMBL" id="RCCK01000011">
    <property type="protein sequence ID" value="RLJ77363.1"/>
    <property type="molecule type" value="Genomic_DNA"/>
</dbReference>
<reference evidence="1 2" key="1">
    <citation type="submission" date="2018-10" db="EMBL/GenBank/DDBJ databases">
        <title>Genomic Encyclopedia of Archaeal and Bacterial Type Strains, Phase II (KMG-II): from individual species to whole genera.</title>
        <authorList>
            <person name="Goeker M."/>
        </authorList>
    </citation>
    <scope>NUCLEOTIDE SEQUENCE [LARGE SCALE GENOMIC DNA]</scope>
    <source>
        <strain evidence="1 2">DSM 19624</strain>
    </source>
</reference>
<accession>A0A497Y392</accession>
<dbReference type="Pfam" id="PF09357">
    <property type="entry name" value="RteC"/>
    <property type="match status" value="1"/>
</dbReference>
<dbReference type="AlphaFoldDB" id="A0A497Y392"/>
<organism evidence="1 2">
    <name type="scientific">Pedobacter alluvionis</name>
    <dbReference type="NCBI Taxonomy" id="475253"/>
    <lineage>
        <taxon>Bacteria</taxon>
        <taxon>Pseudomonadati</taxon>
        <taxon>Bacteroidota</taxon>
        <taxon>Sphingobacteriia</taxon>
        <taxon>Sphingobacteriales</taxon>
        <taxon>Sphingobacteriaceae</taxon>
        <taxon>Pedobacter</taxon>
    </lineage>
</organism>
<protein>
    <submittedName>
        <fullName evidence="1">RteC protein</fullName>
    </submittedName>
</protein>
<dbReference type="InterPro" id="IPR018534">
    <property type="entry name" value="Tet_reg_excision_RteC"/>
</dbReference>
<name>A0A497Y392_9SPHI</name>
<dbReference type="Proteomes" id="UP000273898">
    <property type="component" value="Unassembled WGS sequence"/>
</dbReference>
<comment type="caution">
    <text evidence="1">The sequence shown here is derived from an EMBL/GenBank/DDBJ whole genome shotgun (WGS) entry which is preliminary data.</text>
</comment>
<sequence>MPLIYLKLSVMIKQVADIHYREEREELEKIDSSDQSMVAQRKARVETTSSYLMSLKEKILDYSFESLDEEILFFKEIKPKFSSLLIFYSAVEKIEMDKPEGGLSHLKGYYENELKAIKRFFDANRQIYSYYRSEDDYLDPQLFVRGVIDPPRWMCKIRVDQDERFSTAGDYMFARIMANEQIARYLESAISGLEFHPFTEDDIETNWTGETINLLEVAYGIYCTAQVNHGKIGIGELVRKLEKVFNVNIGRPYRRFLEIKMRKRLSRTKYLDEMVTSVNKKIDDEDAYDPNEKKKHS</sequence>
<proteinExistence type="predicted"/>
<gene>
    <name evidence="1" type="ORF">BCL90_2448</name>
</gene>
<evidence type="ECO:0000313" key="1">
    <source>
        <dbReference type="EMBL" id="RLJ77363.1"/>
    </source>
</evidence>
<evidence type="ECO:0000313" key="2">
    <source>
        <dbReference type="Proteomes" id="UP000273898"/>
    </source>
</evidence>